<dbReference type="Proteomes" id="UP000225433">
    <property type="component" value="Unassembled WGS sequence"/>
</dbReference>
<reference evidence="1 2" key="1">
    <citation type="journal article" date="2017" name="Nat. Microbiol.">
        <title>Natural product diversity associated with the nematode symbionts Photorhabdus and Xenorhabdus.</title>
        <authorList>
            <person name="Tobias N.J."/>
            <person name="Wolff H."/>
            <person name="Djahanschiri B."/>
            <person name="Grundmann F."/>
            <person name="Kronenwerth M."/>
            <person name="Shi Y.M."/>
            <person name="Simonyi S."/>
            <person name="Grun P."/>
            <person name="Shapiro-Ilan D."/>
            <person name="Pidot S.J."/>
            <person name="Stinear T.P."/>
            <person name="Ebersberger I."/>
            <person name="Bode H.B."/>
        </authorList>
    </citation>
    <scope>NUCLEOTIDE SEQUENCE [LARGE SCALE GENOMIC DNA]</scope>
    <source>
        <strain evidence="1 2">DSM 17903</strain>
    </source>
</reference>
<gene>
    <name evidence="1" type="ORF">Xhom_00499</name>
</gene>
<accession>A0A2G0QE63</accession>
<sequence length="45" mass="4969">MTMASPLHTIKYQALKIHANSINIATFPPSSTHLAPLYSQEPHLP</sequence>
<protein>
    <submittedName>
        <fullName evidence="1">Uncharacterized protein</fullName>
    </submittedName>
</protein>
<proteinExistence type="predicted"/>
<comment type="caution">
    <text evidence="1">The sequence shown here is derived from an EMBL/GenBank/DDBJ whole genome shotgun (WGS) entry which is preliminary data.</text>
</comment>
<organism evidence="1 2">
    <name type="scientific">Xenorhabdus hominickii</name>
    <dbReference type="NCBI Taxonomy" id="351679"/>
    <lineage>
        <taxon>Bacteria</taxon>
        <taxon>Pseudomonadati</taxon>
        <taxon>Pseudomonadota</taxon>
        <taxon>Gammaproteobacteria</taxon>
        <taxon>Enterobacterales</taxon>
        <taxon>Morganellaceae</taxon>
        <taxon>Xenorhabdus</taxon>
    </lineage>
</organism>
<dbReference type="AlphaFoldDB" id="A0A2G0QE63"/>
<evidence type="ECO:0000313" key="1">
    <source>
        <dbReference type="EMBL" id="PHM57525.1"/>
    </source>
</evidence>
<name>A0A2G0QE63_XENHO</name>
<evidence type="ECO:0000313" key="2">
    <source>
        <dbReference type="Proteomes" id="UP000225433"/>
    </source>
</evidence>
<dbReference type="EMBL" id="NJAI01000001">
    <property type="protein sequence ID" value="PHM57525.1"/>
    <property type="molecule type" value="Genomic_DNA"/>
</dbReference>